<dbReference type="RefSeq" id="WP_320421562.1">
    <property type="nucleotide sequence ID" value="NZ_JAXCLA010000001.1"/>
</dbReference>
<accession>A0ABU5DBN1</accession>
<sequence length="162" mass="17125">MKLATFLAGMTLFFAGTGAALADNRYDIVAIDDVNGDATFSGSMTTTAPFSLNYNFSVLDFRINDTVDGVMYDAANSTIAIETQGFLFSAKDGSSSFELTFYPDGSYYSDYLVAGHDTVGNSGYFVFNEVSAVPEPANAALLLAGLGALGLRTRRSGKPLTA</sequence>
<keyword evidence="1" id="KW-0732">Signal</keyword>
<feature type="chain" id="PRO_5045175653" evidence="1">
    <location>
        <begin position="23"/>
        <end position="162"/>
    </location>
</feature>
<comment type="caution">
    <text evidence="2">The sequence shown here is derived from an EMBL/GenBank/DDBJ whole genome shotgun (WGS) entry which is preliminary data.</text>
</comment>
<evidence type="ECO:0000313" key="3">
    <source>
        <dbReference type="Proteomes" id="UP001285263"/>
    </source>
</evidence>
<feature type="signal peptide" evidence="1">
    <location>
        <begin position="1"/>
        <end position="22"/>
    </location>
</feature>
<protein>
    <submittedName>
        <fullName evidence="2">PEP-CTERM sorting domain-containing protein</fullName>
    </submittedName>
</protein>
<proteinExistence type="predicted"/>
<dbReference type="EMBL" id="JAXCLA010000001">
    <property type="protein sequence ID" value="MDY0743665.1"/>
    <property type="molecule type" value="Genomic_DNA"/>
</dbReference>
<dbReference type="InterPro" id="IPR013424">
    <property type="entry name" value="Ice-binding_C"/>
</dbReference>
<evidence type="ECO:0000313" key="2">
    <source>
        <dbReference type="EMBL" id="MDY0743665.1"/>
    </source>
</evidence>
<keyword evidence="3" id="KW-1185">Reference proteome</keyword>
<evidence type="ECO:0000256" key="1">
    <source>
        <dbReference type="SAM" id="SignalP"/>
    </source>
</evidence>
<gene>
    <name evidence="2" type="ORF">SNE35_04075</name>
</gene>
<name>A0ABU5DBN1_9BURK</name>
<dbReference type="Proteomes" id="UP001285263">
    <property type="component" value="Unassembled WGS sequence"/>
</dbReference>
<reference evidence="2 3" key="1">
    <citation type="submission" date="2023-11" db="EMBL/GenBank/DDBJ databases">
        <title>Paucibacter sp. nov., isolated from fresh soil in Korea.</title>
        <authorList>
            <person name="Le N.T.T."/>
        </authorList>
    </citation>
    <scope>NUCLEOTIDE SEQUENCE [LARGE SCALE GENOMIC DNA]</scope>
    <source>
        <strain evidence="2 3">R3-3</strain>
    </source>
</reference>
<organism evidence="2 3">
    <name type="scientific">Roseateles agri</name>
    <dbReference type="NCBI Taxonomy" id="3098619"/>
    <lineage>
        <taxon>Bacteria</taxon>
        <taxon>Pseudomonadati</taxon>
        <taxon>Pseudomonadota</taxon>
        <taxon>Betaproteobacteria</taxon>
        <taxon>Burkholderiales</taxon>
        <taxon>Sphaerotilaceae</taxon>
        <taxon>Roseateles</taxon>
    </lineage>
</organism>
<dbReference type="NCBIfam" id="TIGR02595">
    <property type="entry name" value="PEP_CTERM"/>
    <property type="match status" value="1"/>
</dbReference>